<evidence type="ECO:0000313" key="2">
    <source>
        <dbReference type="Proteomes" id="UP001060215"/>
    </source>
</evidence>
<evidence type="ECO:0000313" key="1">
    <source>
        <dbReference type="EMBL" id="KAI8026110.1"/>
    </source>
</evidence>
<organism evidence="1 2">
    <name type="scientific">Camellia lanceoleosa</name>
    <dbReference type="NCBI Taxonomy" id="1840588"/>
    <lineage>
        <taxon>Eukaryota</taxon>
        <taxon>Viridiplantae</taxon>
        <taxon>Streptophyta</taxon>
        <taxon>Embryophyta</taxon>
        <taxon>Tracheophyta</taxon>
        <taxon>Spermatophyta</taxon>
        <taxon>Magnoliopsida</taxon>
        <taxon>eudicotyledons</taxon>
        <taxon>Gunneridae</taxon>
        <taxon>Pentapetalae</taxon>
        <taxon>asterids</taxon>
        <taxon>Ericales</taxon>
        <taxon>Theaceae</taxon>
        <taxon>Camellia</taxon>
    </lineage>
</organism>
<dbReference type="EMBL" id="CM045760">
    <property type="protein sequence ID" value="KAI8026110.1"/>
    <property type="molecule type" value="Genomic_DNA"/>
</dbReference>
<dbReference type="Proteomes" id="UP001060215">
    <property type="component" value="Chromosome 3"/>
</dbReference>
<comment type="caution">
    <text evidence="1">The sequence shown here is derived from an EMBL/GenBank/DDBJ whole genome shotgun (WGS) entry which is preliminary data.</text>
</comment>
<keyword evidence="2" id="KW-1185">Reference proteome</keyword>
<protein>
    <submittedName>
        <fullName evidence="1">Uncharacterized protein</fullName>
    </submittedName>
</protein>
<gene>
    <name evidence="1" type="ORF">LOK49_LG02G02241</name>
</gene>
<sequence length="142" mass="15986">MLQHPCWEDSSPNSKLLQHPLPGRHHATTPTTENTTPTDHHPLLKTQHPLPPQPQINSHQVFFPLHSLHRNTPTAQPPPEYTHCRSSAPQPPPERPTADHRPRTSYNPLPLQVNTSTATTGTPPTADPNTNQQTYSQLQYYI</sequence>
<reference evidence="1 2" key="1">
    <citation type="journal article" date="2022" name="Plant J.">
        <title>Chromosome-level genome of Camellia lanceoleosa provides a valuable resource for understanding genome evolution and self-incompatibility.</title>
        <authorList>
            <person name="Gong W."/>
            <person name="Xiao S."/>
            <person name="Wang L."/>
            <person name="Liao Z."/>
            <person name="Chang Y."/>
            <person name="Mo W."/>
            <person name="Hu G."/>
            <person name="Li W."/>
            <person name="Zhao G."/>
            <person name="Zhu H."/>
            <person name="Hu X."/>
            <person name="Ji K."/>
            <person name="Xiang X."/>
            <person name="Song Q."/>
            <person name="Yuan D."/>
            <person name="Jin S."/>
            <person name="Zhang L."/>
        </authorList>
    </citation>
    <scope>NUCLEOTIDE SEQUENCE [LARGE SCALE GENOMIC DNA]</scope>
    <source>
        <strain evidence="1">SQ_2022a</strain>
    </source>
</reference>
<name>A0ACC0IKK2_9ERIC</name>
<proteinExistence type="predicted"/>
<accession>A0ACC0IKK2</accession>